<dbReference type="Gene3D" id="4.10.280.10">
    <property type="entry name" value="Helix-loop-helix DNA-binding domain"/>
    <property type="match status" value="1"/>
</dbReference>
<dbReference type="GeneID" id="68917124"/>
<dbReference type="HOGENOM" id="CLU_2656739_0_0_1"/>
<sequence length="81" mass="9378">MKNAGTSSKKEPDLRRNRIERQRQTEIDDEIQKMMCFLPTRPSQHKLSRNQILEELHGLVVKMMKEDNAKLATGGNKNQAD</sequence>
<name>B6IFC5_CAEBR</name>
<gene>
    <name evidence="3 5" type="ORF">CBG25641</name>
    <name evidence="3" type="ORF">CBG_25641</name>
</gene>
<dbReference type="GO" id="GO:0046983">
    <property type="term" value="F:protein dimerization activity"/>
    <property type="evidence" value="ECO:0007669"/>
    <property type="project" value="InterPro"/>
</dbReference>
<reference evidence="3 4" key="1">
    <citation type="journal article" date="2003" name="PLoS Biol.">
        <title>The genome sequence of Caenorhabditis briggsae: a platform for comparative genomics.</title>
        <authorList>
            <person name="Stein L.D."/>
            <person name="Bao Z."/>
            <person name="Blasiar D."/>
            <person name="Blumenthal T."/>
            <person name="Brent M.R."/>
            <person name="Chen N."/>
            <person name="Chinwalla A."/>
            <person name="Clarke L."/>
            <person name="Clee C."/>
            <person name="Coghlan A."/>
            <person name="Coulson A."/>
            <person name="D'Eustachio P."/>
            <person name="Fitch D.H."/>
            <person name="Fulton L.A."/>
            <person name="Fulton R.E."/>
            <person name="Griffiths-Jones S."/>
            <person name="Harris T.W."/>
            <person name="Hillier L.W."/>
            <person name="Kamath R."/>
            <person name="Kuwabara P.E."/>
            <person name="Mardis E.R."/>
            <person name="Marra M.A."/>
            <person name="Miner T.L."/>
            <person name="Minx P."/>
            <person name="Mullikin J.C."/>
            <person name="Plumb R.W."/>
            <person name="Rogers J."/>
            <person name="Schein J.E."/>
            <person name="Sohrmann M."/>
            <person name="Spieth J."/>
            <person name="Stajich J.E."/>
            <person name="Wei C."/>
            <person name="Willey D."/>
            <person name="Wilson R.K."/>
            <person name="Durbin R."/>
            <person name="Waterston R.H."/>
        </authorList>
    </citation>
    <scope>NUCLEOTIDE SEQUENCE [LARGE SCALE GENOMIC DNA]</scope>
    <source>
        <strain evidence="3 4">AF16</strain>
    </source>
</reference>
<evidence type="ECO:0000313" key="4">
    <source>
        <dbReference type="Proteomes" id="UP000008549"/>
    </source>
</evidence>
<keyword evidence="4" id="KW-1185">Reference proteome</keyword>
<feature type="region of interest" description="Disordered" evidence="1">
    <location>
        <begin position="1"/>
        <end position="26"/>
    </location>
</feature>
<evidence type="ECO:0000313" key="3">
    <source>
        <dbReference type="EMBL" id="CAR98605.1"/>
    </source>
</evidence>
<feature type="compositionally biased region" description="Basic and acidic residues" evidence="1">
    <location>
        <begin position="8"/>
        <end position="26"/>
    </location>
</feature>
<dbReference type="WormBase" id="CBG25641">
    <property type="protein sequence ID" value="CBP42776"/>
    <property type="gene ID" value="WBGene00087055"/>
</dbReference>
<dbReference type="EMBL" id="HE601438">
    <property type="protein sequence ID" value="CAR98605.1"/>
    <property type="molecule type" value="Genomic_DNA"/>
</dbReference>
<evidence type="ECO:0000259" key="2">
    <source>
        <dbReference type="Pfam" id="PF00010"/>
    </source>
</evidence>
<dbReference type="SUPFAM" id="SSF47459">
    <property type="entry name" value="HLH, helix-loop-helix DNA-binding domain"/>
    <property type="match status" value="1"/>
</dbReference>
<dbReference type="Proteomes" id="UP000008549">
    <property type="component" value="Unassembled WGS sequence"/>
</dbReference>
<dbReference type="InterPro" id="IPR011598">
    <property type="entry name" value="bHLH_dom"/>
</dbReference>
<dbReference type="CTD" id="68917124"/>
<dbReference type="OMA" id="MMKEDNA"/>
<dbReference type="InParanoid" id="B6IFC5"/>
<dbReference type="KEGG" id="cbr:CBG_25641"/>
<dbReference type="eggNOG" id="ENOG502TJ4W">
    <property type="taxonomic scope" value="Eukaryota"/>
</dbReference>
<organism evidence="3 4">
    <name type="scientific">Caenorhabditis briggsae</name>
    <dbReference type="NCBI Taxonomy" id="6238"/>
    <lineage>
        <taxon>Eukaryota</taxon>
        <taxon>Metazoa</taxon>
        <taxon>Ecdysozoa</taxon>
        <taxon>Nematoda</taxon>
        <taxon>Chromadorea</taxon>
        <taxon>Rhabditida</taxon>
        <taxon>Rhabditina</taxon>
        <taxon>Rhabditomorpha</taxon>
        <taxon>Rhabditoidea</taxon>
        <taxon>Rhabditidae</taxon>
        <taxon>Peloderinae</taxon>
        <taxon>Caenorhabditis</taxon>
    </lineage>
</organism>
<feature type="domain" description="BHLH" evidence="2">
    <location>
        <begin position="15"/>
        <end position="55"/>
    </location>
</feature>
<dbReference type="RefSeq" id="XP_045098176.1">
    <property type="nucleotide sequence ID" value="XM_045242571.1"/>
</dbReference>
<evidence type="ECO:0000313" key="5">
    <source>
        <dbReference type="WormBase" id="CBG25641"/>
    </source>
</evidence>
<evidence type="ECO:0000256" key="1">
    <source>
        <dbReference type="SAM" id="MobiDB-lite"/>
    </source>
</evidence>
<dbReference type="Pfam" id="PF00010">
    <property type="entry name" value="HLH"/>
    <property type="match status" value="1"/>
</dbReference>
<dbReference type="FunCoup" id="B6IFC5">
    <property type="interactions" value="82"/>
</dbReference>
<proteinExistence type="predicted"/>
<reference evidence="3 4" key="2">
    <citation type="journal article" date="2011" name="PLoS Genet.">
        <title>Caenorhabditis briggsae recombinant inbred line genotypes reveal inter-strain incompatibility and the evolution of recombination.</title>
        <authorList>
            <person name="Ross J.A."/>
            <person name="Koboldt D.C."/>
            <person name="Staisch J.E."/>
            <person name="Chamberlin H.M."/>
            <person name="Gupta B.P."/>
            <person name="Miller R.D."/>
            <person name="Baird S.E."/>
            <person name="Haag E.S."/>
        </authorList>
    </citation>
    <scope>NUCLEOTIDE SEQUENCE [LARGE SCALE GENOMIC DNA]</scope>
    <source>
        <strain evidence="3 4">AF16</strain>
    </source>
</reference>
<protein>
    <submittedName>
        <fullName evidence="3">Protein CBG25641</fullName>
    </submittedName>
</protein>
<dbReference type="InterPro" id="IPR036638">
    <property type="entry name" value="HLH_DNA-bd_sf"/>
</dbReference>
<accession>B6IFC5</accession>
<dbReference type="AlphaFoldDB" id="B6IFC5"/>